<feature type="domain" description="RNA ligase" evidence="1">
    <location>
        <begin position="37"/>
        <end position="205"/>
    </location>
</feature>
<evidence type="ECO:0000313" key="2">
    <source>
        <dbReference type="EMBL" id="QKF93489.1"/>
    </source>
</evidence>
<gene>
    <name evidence="2" type="ORF">Fadolivirus_1_31</name>
</gene>
<keyword evidence="2" id="KW-0436">Ligase</keyword>
<organism evidence="2 3">
    <name type="scientific">Fadolivirus FV1/VV64</name>
    <dbReference type="NCBI Taxonomy" id="3070911"/>
    <lineage>
        <taxon>Viruses</taxon>
        <taxon>Varidnaviria</taxon>
        <taxon>Bamfordvirae</taxon>
        <taxon>Nucleocytoviricota</taxon>
        <taxon>Megaviricetes</taxon>
        <taxon>Imitervirales</taxon>
        <taxon>Mimiviridae</taxon>
        <taxon>Klosneuvirinae</taxon>
        <taxon>Fadolivirus</taxon>
        <taxon>Fadolivirus algeromassiliense</taxon>
    </lineage>
</organism>
<dbReference type="Gene3D" id="3.30.470.30">
    <property type="entry name" value="DNA ligase/mRNA capping enzyme"/>
    <property type="match status" value="1"/>
</dbReference>
<dbReference type="Gene3D" id="3.30.1490.70">
    <property type="match status" value="1"/>
</dbReference>
<evidence type="ECO:0000313" key="3">
    <source>
        <dbReference type="Proteomes" id="UP001162001"/>
    </source>
</evidence>
<evidence type="ECO:0000259" key="1">
    <source>
        <dbReference type="Pfam" id="PF09414"/>
    </source>
</evidence>
<dbReference type="InterPro" id="IPR041948">
    <property type="entry name" value="Rnl1/2_C_sf"/>
</dbReference>
<name>A0A7D3UUH9_9VIRU</name>
<protein>
    <submittedName>
        <fullName evidence="2">RNA ligase protein REL/rnl2</fullName>
    </submittedName>
</protein>
<dbReference type="Gene3D" id="1.10.10.1810">
    <property type="entry name" value="RNA ligase"/>
    <property type="match status" value="1"/>
</dbReference>
<accession>A0A7D3UUH9</accession>
<dbReference type="SUPFAM" id="SSF56091">
    <property type="entry name" value="DNA ligase/mRNA capping enzyme, catalytic domain"/>
    <property type="match status" value="1"/>
</dbReference>
<dbReference type="InterPro" id="IPR021122">
    <property type="entry name" value="RNA_ligase_dom_REL/Rnl2"/>
</dbReference>
<sequence>MEQVAVTTPIIKHRTFHHIVNAKVSSFVKKFNGNSMVIVEEKVDGSNFYFASNGIDSICGRKHDILHESAKFYDFQKILHLKQNIIELHKKLNIRDAVIYLYGELIPTQKRITYVPDGEVRFIAFNLRIVPFHENDDDAGSTVWLHKDQWEKEATECGFIVNPTIFKGTLQECLEFDVENTKSVIPQLLNSNTTLVSIIEGVVIKGLGFTMKKKAHAFREMESGGGIKFGKTKDPNETAVGELLGSMLTISRLENIVSQIGDQMVPDAHRLSNTVVLDAIQEARDDDDCVIHLISKSKVSKIQKELAVVFMDQVKEHMGW</sequence>
<proteinExistence type="predicted"/>
<dbReference type="EMBL" id="MT418680">
    <property type="protein sequence ID" value="QKF93489.1"/>
    <property type="molecule type" value="Genomic_DNA"/>
</dbReference>
<dbReference type="GO" id="GO:0016874">
    <property type="term" value="F:ligase activity"/>
    <property type="evidence" value="ECO:0007669"/>
    <property type="project" value="UniProtKB-KW"/>
</dbReference>
<dbReference type="Pfam" id="PF09414">
    <property type="entry name" value="RNA_ligase"/>
    <property type="match status" value="1"/>
</dbReference>
<reference evidence="2 3" key="1">
    <citation type="submission" date="2020-04" db="EMBL/GenBank/DDBJ databases">
        <title>Advantages and limits of metagenomic assembly and binning of a giant virus.</title>
        <authorList>
            <person name="Schulz F."/>
            <person name="Andreani J."/>
            <person name="Francis R."/>
            <person name="Boudjemaa H."/>
            <person name="Bou Khalil J.Y."/>
            <person name="Lee J."/>
            <person name="La Scola B."/>
            <person name="Woyke T."/>
        </authorList>
    </citation>
    <scope>NUCLEOTIDE SEQUENCE [LARGE SCALE GENOMIC DNA]</scope>
    <source>
        <strain evidence="2 3">FV1/VV64</strain>
    </source>
</reference>
<dbReference type="Proteomes" id="UP001162001">
    <property type="component" value="Segment"/>
</dbReference>
<keyword evidence="3" id="KW-1185">Reference proteome</keyword>